<evidence type="ECO:0000256" key="2">
    <source>
        <dbReference type="ARBA" id="ARBA00004236"/>
    </source>
</evidence>
<evidence type="ECO:0000256" key="5">
    <source>
        <dbReference type="SAM" id="Coils"/>
    </source>
</evidence>
<dbReference type="InterPro" id="IPR011989">
    <property type="entry name" value="ARM-like"/>
</dbReference>
<evidence type="ECO:0000313" key="8">
    <source>
        <dbReference type="Proteomes" id="UP001347796"/>
    </source>
</evidence>
<keyword evidence="4" id="KW-0472">Membrane</keyword>
<evidence type="ECO:0000256" key="1">
    <source>
        <dbReference type="ARBA" id="ARBA00004184"/>
    </source>
</evidence>
<dbReference type="EMBL" id="JAZGQO010000001">
    <property type="protein sequence ID" value="KAK6195008.1"/>
    <property type="molecule type" value="Genomic_DNA"/>
</dbReference>
<dbReference type="InterPro" id="IPR016024">
    <property type="entry name" value="ARM-type_fold"/>
</dbReference>
<dbReference type="Gene3D" id="1.25.10.10">
    <property type="entry name" value="Leucine-rich Repeat Variant"/>
    <property type="match status" value="1"/>
</dbReference>
<proteinExistence type="predicted"/>
<keyword evidence="3" id="KW-1003">Cell membrane</keyword>
<name>A0AAN8KH83_PATCE</name>
<sequence>MADDLINIINNANFENPSEDEKDKFNRSVEKWSISTEGGSPDEIVDICCSAFKALKIKTCVDNFGKDSDSTLYMVKKLIGAINEQIFDEEFDDKRDIVNELYVDYLIDILKLDPRISHLKVVEYIFEDGRQFIEYLERYSVDEWKIVLKAFQKQFTPHPEEDVDEFYRCVKAVFGQITHVRRLPDNVKEALQEDYLELYIFFRLSLSDAVTYKGHAELVDEIQFPNRGPYMEFENAEVYKAHLKKILDVVNDPDCKDGHLENIESVLSDIVKGLKETNQLENICGDTVDFISTLCNKTTGPNISSLLQIIGQYYFHVHPKQVKGKTSIFDTMAPKLAVFMETLHDHSHLKRHLIGPAFDILDKSTEKCKEHRDLWIRLLKAAITIPGCHCVLGLCVDNINKSGGWKESKEDAVKIYSSFAQVRVEAKSDDLDKEEEERCNDYNHYFKEFLEGLKKAKLTSSMIPDLVDYSLKLIEGHFSGMFESVDSAVGYTEDLNLKDHRDIIFETFRRVATPLKNTDYTWTGAADAVTCLLDYCVQALSKATSLSEDELNILLNFVMVILEAEFDDLEEGIHIMIFRRHVGHLFLLLAQHNRLASEEKVITLYLTMLHHDDEEIRTCAVQHLATMGESAKTIFSPYFTQLSEAFFKTEQFHILSIITAAYHYNKEPMKEHFQKLFEYMKDTDDNIRITLIQLLVVIANTEPELFTEDNVDDLIDAMHKHDLNTMNFLLTILAPLATHNPGLFHRHLDRIIAGPENDLTFYHLYTFLVNIVMNSETKLAQKVVDYFMKVLKDERNVEKIGRLLDEIKRLVLPHHAIINPHKQYFQQYRQKTTDSNILERIDAILSLLENRSLKTLSNENKQQEVEIENLDERVAVTSNEAKIKYVAETAKTKGTAVNTPGNSGGTGKQSWPQTSSPVKPKPTSNMCNIL</sequence>
<evidence type="ECO:0000256" key="6">
    <source>
        <dbReference type="SAM" id="MobiDB-lite"/>
    </source>
</evidence>
<accession>A0AAN8KH83</accession>
<comment type="caution">
    <text evidence="7">The sequence shown here is derived from an EMBL/GenBank/DDBJ whole genome shotgun (WGS) entry which is preliminary data.</text>
</comment>
<feature type="region of interest" description="Disordered" evidence="6">
    <location>
        <begin position="894"/>
        <end position="930"/>
    </location>
</feature>
<dbReference type="PANTHER" id="PTHR21630:SF10">
    <property type="entry name" value="VENTRICULAR ZONE-EXPRESSED PH DOMAIN-CONTAINING PROTEIN HOMOLOG 1"/>
    <property type="match status" value="1"/>
</dbReference>
<dbReference type="GO" id="GO:0009966">
    <property type="term" value="P:regulation of signal transduction"/>
    <property type="evidence" value="ECO:0007669"/>
    <property type="project" value="TreeGrafter"/>
</dbReference>
<dbReference type="PANTHER" id="PTHR21630">
    <property type="entry name" value="VEPH-A/MELTED"/>
    <property type="match status" value="1"/>
</dbReference>
<organism evidence="7 8">
    <name type="scientific">Patella caerulea</name>
    <name type="common">Rayed Mediterranean limpet</name>
    <dbReference type="NCBI Taxonomy" id="87958"/>
    <lineage>
        <taxon>Eukaryota</taxon>
        <taxon>Metazoa</taxon>
        <taxon>Spiralia</taxon>
        <taxon>Lophotrochozoa</taxon>
        <taxon>Mollusca</taxon>
        <taxon>Gastropoda</taxon>
        <taxon>Patellogastropoda</taxon>
        <taxon>Patelloidea</taxon>
        <taxon>Patellidae</taxon>
        <taxon>Patella</taxon>
    </lineage>
</organism>
<feature type="compositionally biased region" description="Polar residues" evidence="6">
    <location>
        <begin position="908"/>
        <end position="930"/>
    </location>
</feature>
<dbReference type="InterPro" id="IPR039888">
    <property type="entry name" value="Melted-like"/>
</dbReference>
<dbReference type="AlphaFoldDB" id="A0AAN8KH83"/>
<keyword evidence="8" id="KW-1185">Reference proteome</keyword>
<dbReference type="GO" id="GO:0012505">
    <property type="term" value="C:endomembrane system"/>
    <property type="evidence" value="ECO:0007669"/>
    <property type="project" value="UniProtKB-SubCell"/>
</dbReference>
<comment type="subcellular location">
    <subcellularLocation>
        <location evidence="2">Cell membrane</location>
    </subcellularLocation>
    <subcellularLocation>
        <location evidence="1">Endomembrane system</location>
        <topology evidence="1">Peripheral membrane protein</topology>
    </subcellularLocation>
</comment>
<evidence type="ECO:0000313" key="7">
    <source>
        <dbReference type="EMBL" id="KAK6195008.1"/>
    </source>
</evidence>
<protein>
    <submittedName>
        <fullName evidence="7">Uncharacterized protein</fullName>
    </submittedName>
</protein>
<keyword evidence="5" id="KW-0175">Coiled coil</keyword>
<gene>
    <name evidence="7" type="ORF">SNE40_000529</name>
</gene>
<reference evidence="7 8" key="1">
    <citation type="submission" date="2024-01" db="EMBL/GenBank/DDBJ databases">
        <title>The genome of the rayed Mediterranean limpet Patella caerulea (Linnaeus, 1758).</title>
        <authorList>
            <person name="Anh-Thu Weber A."/>
            <person name="Halstead-Nussloch G."/>
        </authorList>
    </citation>
    <scope>NUCLEOTIDE SEQUENCE [LARGE SCALE GENOMIC DNA]</scope>
    <source>
        <strain evidence="7">AATW-2023a</strain>
        <tissue evidence="7">Whole specimen</tissue>
    </source>
</reference>
<evidence type="ECO:0000256" key="4">
    <source>
        <dbReference type="ARBA" id="ARBA00023136"/>
    </source>
</evidence>
<dbReference type="SUPFAM" id="SSF48371">
    <property type="entry name" value="ARM repeat"/>
    <property type="match status" value="1"/>
</dbReference>
<evidence type="ECO:0000256" key="3">
    <source>
        <dbReference type="ARBA" id="ARBA00022475"/>
    </source>
</evidence>
<dbReference type="GO" id="GO:0005886">
    <property type="term" value="C:plasma membrane"/>
    <property type="evidence" value="ECO:0007669"/>
    <property type="project" value="UniProtKB-SubCell"/>
</dbReference>
<dbReference type="GO" id="GO:0010314">
    <property type="term" value="F:phosphatidylinositol-5-phosphate binding"/>
    <property type="evidence" value="ECO:0007669"/>
    <property type="project" value="TreeGrafter"/>
</dbReference>
<feature type="coiled-coil region" evidence="5">
    <location>
        <begin position="853"/>
        <end position="880"/>
    </location>
</feature>
<dbReference type="Proteomes" id="UP001347796">
    <property type="component" value="Unassembled WGS sequence"/>
</dbReference>